<dbReference type="InterPro" id="IPR013785">
    <property type="entry name" value="Aldolase_TIM"/>
</dbReference>
<reference evidence="2 3" key="1">
    <citation type="submission" date="2024-08" db="EMBL/GenBank/DDBJ databases">
        <authorList>
            <person name="Cucini C."/>
            <person name="Frati F."/>
        </authorList>
    </citation>
    <scope>NUCLEOTIDE SEQUENCE [LARGE SCALE GENOMIC DNA]</scope>
</reference>
<dbReference type="PANTHER" id="PTHR42966:SF1">
    <property type="entry name" value="SIALIC ACID SYNTHASE"/>
    <property type="match status" value="1"/>
</dbReference>
<evidence type="ECO:0000259" key="1">
    <source>
        <dbReference type="Pfam" id="PF03102"/>
    </source>
</evidence>
<dbReference type="EMBL" id="CAXLJM020000141">
    <property type="protein sequence ID" value="CAL8140709.1"/>
    <property type="molecule type" value="Genomic_DNA"/>
</dbReference>
<dbReference type="InterPro" id="IPR013132">
    <property type="entry name" value="PseI/NeuA/B-like_N"/>
</dbReference>
<dbReference type="Pfam" id="PF03102">
    <property type="entry name" value="NeuB"/>
    <property type="match status" value="1"/>
</dbReference>
<organism evidence="2 3">
    <name type="scientific">Orchesella dallaii</name>
    <dbReference type="NCBI Taxonomy" id="48710"/>
    <lineage>
        <taxon>Eukaryota</taxon>
        <taxon>Metazoa</taxon>
        <taxon>Ecdysozoa</taxon>
        <taxon>Arthropoda</taxon>
        <taxon>Hexapoda</taxon>
        <taxon>Collembola</taxon>
        <taxon>Entomobryomorpha</taxon>
        <taxon>Entomobryoidea</taxon>
        <taxon>Orchesellidae</taxon>
        <taxon>Orchesellinae</taxon>
        <taxon>Orchesella</taxon>
    </lineage>
</organism>
<accession>A0ABP1S179</accession>
<sequence length="99" mass="10885">MADFDAVNSSRSTYHFKKHNSTFALLNCVSAYRTPPEDVNLSLIQLYKNRFPDIPIGYSGPEEGIVIVITAVAYGAKNFLPSEVSCNGCNTKLEKPIVS</sequence>
<dbReference type="SUPFAM" id="SSF51569">
    <property type="entry name" value="Aldolase"/>
    <property type="match status" value="1"/>
</dbReference>
<dbReference type="Gene3D" id="3.20.20.70">
    <property type="entry name" value="Aldolase class I"/>
    <property type="match status" value="1"/>
</dbReference>
<dbReference type="InterPro" id="IPR051690">
    <property type="entry name" value="PseI-like"/>
</dbReference>
<feature type="domain" description="PseI/NeuA/B-like" evidence="1">
    <location>
        <begin position="16"/>
        <end position="77"/>
    </location>
</feature>
<keyword evidence="3" id="KW-1185">Reference proteome</keyword>
<comment type="caution">
    <text evidence="2">The sequence shown here is derived from an EMBL/GenBank/DDBJ whole genome shotgun (WGS) entry which is preliminary data.</text>
</comment>
<proteinExistence type="predicted"/>
<dbReference type="Proteomes" id="UP001642540">
    <property type="component" value="Unassembled WGS sequence"/>
</dbReference>
<name>A0ABP1S179_9HEXA</name>
<dbReference type="PANTHER" id="PTHR42966">
    <property type="entry name" value="N-ACETYLNEURAMINATE SYNTHASE"/>
    <property type="match status" value="1"/>
</dbReference>
<gene>
    <name evidence="2" type="ORF">ODALV1_LOCUS28381</name>
</gene>
<evidence type="ECO:0000313" key="3">
    <source>
        <dbReference type="Proteomes" id="UP001642540"/>
    </source>
</evidence>
<evidence type="ECO:0000313" key="2">
    <source>
        <dbReference type="EMBL" id="CAL8140709.1"/>
    </source>
</evidence>
<protein>
    <recommendedName>
        <fullName evidence="1">PseI/NeuA/B-like domain-containing protein</fullName>
    </recommendedName>
</protein>